<dbReference type="SMART" id="SM00184">
    <property type="entry name" value="RING"/>
    <property type="match status" value="1"/>
</dbReference>
<evidence type="ECO:0000256" key="16">
    <source>
        <dbReference type="SAM" id="MobiDB-lite"/>
    </source>
</evidence>
<dbReference type="SUPFAM" id="SSF57850">
    <property type="entry name" value="RING/U-box"/>
    <property type="match status" value="1"/>
</dbReference>
<evidence type="ECO:0000256" key="5">
    <source>
        <dbReference type="ARBA" id="ARBA00022679"/>
    </source>
</evidence>
<dbReference type="CDD" id="cd16461">
    <property type="entry name" value="RING-H2_EL5-like"/>
    <property type="match status" value="1"/>
</dbReference>
<dbReference type="GO" id="GO:0061630">
    <property type="term" value="F:ubiquitin protein ligase activity"/>
    <property type="evidence" value="ECO:0007669"/>
    <property type="project" value="UniProtKB-EC"/>
</dbReference>
<keyword evidence="10" id="KW-0833">Ubl conjugation pathway</keyword>
<evidence type="ECO:0000259" key="19">
    <source>
        <dbReference type="PROSITE" id="PS50089"/>
    </source>
</evidence>
<comment type="catalytic activity">
    <reaction evidence="1">
        <text>S-ubiquitinyl-[E2 ubiquitin-conjugating enzyme]-L-cysteine + [acceptor protein]-L-lysine = [E2 ubiquitin-conjugating enzyme]-L-cysteine + N(6)-ubiquitinyl-[acceptor protein]-L-lysine.</text>
        <dbReference type="EC" id="2.3.2.27"/>
    </reaction>
</comment>
<keyword evidence="5" id="KW-0808">Transferase</keyword>
<evidence type="ECO:0000256" key="3">
    <source>
        <dbReference type="ARBA" id="ARBA00004906"/>
    </source>
</evidence>
<evidence type="ECO:0000256" key="18">
    <source>
        <dbReference type="SAM" id="SignalP"/>
    </source>
</evidence>
<keyword evidence="21" id="KW-1185">Reference proteome</keyword>
<comment type="caution">
    <text evidence="20">The sequence shown here is derived from an EMBL/GenBank/DDBJ whole genome shotgun (WGS) entry which is preliminary data.</text>
</comment>
<feature type="signal peptide" evidence="18">
    <location>
        <begin position="1"/>
        <end position="15"/>
    </location>
</feature>
<protein>
    <recommendedName>
        <fullName evidence="4">RING-type E3 ubiquitin transferase</fullName>
        <ecNumber evidence="4">2.3.2.27</ecNumber>
    </recommendedName>
</protein>
<keyword evidence="11" id="KW-0862">Zinc</keyword>
<keyword evidence="8 18" id="KW-0732">Signal</keyword>
<evidence type="ECO:0000256" key="14">
    <source>
        <dbReference type="ARBA" id="ARBA00024209"/>
    </source>
</evidence>
<evidence type="ECO:0000256" key="7">
    <source>
        <dbReference type="ARBA" id="ARBA00022723"/>
    </source>
</evidence>
<keyword evidence="7" id="KW-0479">Metal-binding</keyword>
<gene>
    <name evidence="20" type="ORF">Sjap_018314</name>
</gene>
<name>A0AAP0I7S3_9MAGN</name>
<feature type="domain" description="RING-type" evidence="19">
    <location>
        <begin position="139"/>
        <end position="181"/>
    </location>
</feature>
<comment type="similarity">
    <text evidence="14">Belongs to the RING-type zinc finger family. ATL subfamily.</text>
</comment>
<dbReference type="GO" id="GO:0016020">
    <property type="term" value="C:membrane"/>
    <property type="evidence" value="ECO:0007669"/>
    <property type="project" value="UniProtKB-SubCell"/>
</dbReference>
<evidence type="ECO:0000256" key="15">
    <source>
        <dbReference type="PROSITE-ProRule" id="PRU00175"/>
    </source>
</evidence>
<feature type="chain" id="PRO_5042851471" description="RING-type E3 ubiquitin transferase" evidence="18">
    <location>
        <begin position="16"/>
        <end position="388"/>
    </location>
</feature>
<dbReference type="Gene3D" id="3.30.40.10">
    <property type="entry name" value="Zinc/RING finger domain, C3HC4 (zinc finger)"/>
    <property type="match status" value="1"/>
</dbReference>
<comment type="pathway">
    <text evidence="3">Protein modification; protein ubiquitination.</text>
</comment>
<evidence type="ECO:0000256" key="2">
    <source>
        <dbReference type="ARBA" id="ARBA00004167"/>
    </source>
</evidence>
<evidence type="ECO:0000313" key="20">
    <source>
        <dbReference type="EMBL" id="KAK9110254.1"/>
    </source>
</evidence>
<dbReference type="FunFam" id="3.30.40.10:FF:000285">
    <property type="entry name" value="RING-H2 finger protein ATL43"/>
    <property type="match status" value="1"/>
</dbReference>
<keyword evidence="6 17" id="KW-0812">Transmembrane</keyword>
<feature type="transmembrane region" description="Helical" evidence="17">
    <location>
        <begin position="55"/>
        <end position="76"/>
    </location>
</feature>
<evidence type="ECO:0000256" key="1">
    <source>
        <dbReference type="ARBA" id="ARBA00000900"/>
    </source>
</evidence>
<dbReference type="InterPro" id="IPR001841">
    <property type="entry name" value="Znf_RING"/>
</dbReference>
<evidence type="ECO:0000256" key="12">
    <source>
        <dbReference type="ARBA" id="ARBA00022989"/>
    </source>
</evidence>
<keyword evidence="13 17" id="KW-0472">Membrane</keyword>
<evidence type="ECO:0000256" key="13">
    <source>
        <dbReference type="ARBA" id="ARBA00023136"/>
    </source>
</evidence>
<dbReference type="EMBL" id="JBBNAE010000007">
    <property type="protein sequence ID" value="KAK9110254.1"/>
    <property type="molecule type" value="Genomic_DNA"/>
</dbReference>
<dbReference type="PANTHER" id="PTHR46539">
    <property type="entry name" value="E3 UBIQUITIN-PROTEIN LIGASE ATL42"/>
    <property type="match status" value="1"/>
</dbReference>
<dbReference type="Proteomes" id="UP001417504">
    <property type="component" value="Unassembled WGS sequence"/>
</dbReference>
<keyword evidence="12 17" id="KW-1133">Transmembrane helix</keyword>
<sequence length="388" mass="42678">MGFLCFYLSTALTMADQHLNSSTTNTSSTSSVVVGAPSMGQPRPPPNMTPFRPSIAVIVGVLTTMFSLTFLLLLYAKHCKRGQISSNVTASTTYIGNSHNGPTTTGSTRKNSGIDRSVIESLPIFRFASLRGHKQGLECAVCLTRFEPTEVLRLLPKCRHAFHVECVDTWLDAHSTCPLCRYRVDPEDVLLVIEEPRLGESRRGSESESELGGPELKRVSGRHSSAGEQASQTQFPVQRPSESESGESESCWGSRRSLDSANKKKRDHSVVTVGCFDRSGHISGRKDGLLMEQPDDDTCQDRESFMKRFEHRIVLARDGGGGGGAHRRWSDFRPSDVLFLNQSEMMINSASESVGNNKSSGRSVINGRCVSEITGLSRFREVIERVSE</sequence>
<dbReference type="PROSITE" id="PS50089">
    <property type="entry name" value="ZF_RING_2"/>
    <property type="match status" value="1"/>
</dbReference>
<feature type="compositionally biased region" description="Polar residues" evidence="16">
    <location>
        <begin position="222"/>
        <end position="236"/>
    </location>
</feature>
<organism evidence="20 21">
    <name type="scientific">Stephania japonica</name>
    <dbReference type="NCBI Taxonomy" id="461633"/>
    <lineage>
        <taxon>Eukaryota</taxon>
        <taxon>Viridiplantae</taxon>
        <taxon>Streptophyta</taxon>
        <taxon>Embryophyta</taxon>
        <taxon>Tracheophyta</taxon>
        <taxon>Spermatophyta</taxon>
        <taxon>Magnoliopsida</taxon>
        <taxon>Ranunculales</taxon>
        <taxon>Menispermaceae</taxon>
        <taxon>Menispermoideae</taxon>
        <taxon>Cissampelideae</taxon>
        <taxon>Stephania</taxon>
    </lineage>
</organism>
<evidence type="ECO:0000256" key="4">
    <source>
        <dbReference type="ARBA" id="ARBA00012483"/>
    </source>
</evidence>
<evidence type="ECO:0000256" key="6">
    <source>
        <dbReference type="ARBA" id="ARBA00022692"/>
    </source>
</evidence>
<dbReference type="InterPro" id="IPR013083">
    <property type="entry name" value="Znf_RING/FYVE/PHD"/>
</dbReference>
<evidence type="ECO:0000256" key="10">
    <source>
        <dbReference type="ARBA" id="ARBA00022786"/>
    </source>
</evidence>
<dbReference type="PANTHER" id="PTHR46539:SF2">
    <property type="entry name" value="RING-H2 FINGER PROTEIN ATL43"/>
    <property type="match status" value="1"/>
</dbReference>
<evidence type="ECO:0000256" key="9">
    <source>
        <dbReference type="ARBA" id="ARBA00022771"/>
    </source>
</evidence>
<proteinExistence type="inferred from homology"/>
<dbReference type="AlphaFoldDB" id="A0AAP0I7S3"/>
<accession>A0AAP0I7S3</accession>
<evidence type="ECO:0000256" key="8">
    <source>
        <dbReference type="ARBA" id="ARBA00022729"/>
    </source>
</evidence>
<reference evidence="20 21" key="1">
    <citation type="submission" date="2024-01" db="EMBL/GenBank/DDBJ databases">
        <title>Genome assemblies of Stephania.</title>
        <authorList>
            <person name="Yang L."/>
        </authorList>
    </citation>
    <scope>NUCLEOTIDE SEQUENCE [LARGE SCALE GENOMIC DNA]</scope>
    <source>
        <strain evidence="20">QJT</strain>
        <tissue evidence="20">Leaf</tissue>
    </source>
</reference>
<comment type="subcellular location">
    <subcellularLocation>
        <location evidence="2">Membrane</location>
        <topology evidence="2">Single-pass membrane protein</topology>
    </subcellularLocation>
</comment>
<dbReference type="GO" id="GO:0008270">
    <property type="term" value="F:zinc ion binding"/>
    <property type="evidence" value="ECO:0007669"/>
    <property type="project" value="UniProtKB-KW"/>
</dbReference>
<dbReference type="EC" id="2.3.2.27" evidence="4"/>
<feature type="region of interest" description="Disordered" evidence="16">
    <location>
        <begin position="199"/>
        <end position="258"/>
    </location>
</feature>
<dbReference type="Pfam" id="PF13639">
    <property type="entry name" value="zf-RING_2"/>
    <property type="match status" value="1"/>
</dbReference>
<evidence type="ECO:0000256" key="11">
    <source>
        <dbReference type="ARBA" id="ARBA00022833"/>
    </source>
</evidence>
<evidence type="ECO:0000313" key="21">
    <source>
        <dbReference type="Proteomes" id="UP001417504"/>
    </source>
</evidence>
<evidence type="ECO:0000256" key="17">
    <source>
        <dbReference type="SAM" id="Phobius"/>
    </source>
</evidence>
<keyword evidence="9 15" id="KW-0863">Zinc-finger</keyword>